<reference evidence="2" key="1">
    <citation type="submission" date="2017-08" db="EMBL/GenBank/DDBJ databases">
        <authorList>
            <person name="Varghese N."/>
            <person name="Submissions S."/>
        </authorList>
    </citation>
    <scope>NUCLEOTIDE SEQUENCE [LARGE SCALE GENOMIC DNA]</scope>
    <source>
        <strain evidence="2">USBA17B2</strain>
    </source>
</reference>
<name>A0A285VAJ2_9MICO</name>
<keyword evidence="2" id="KW-1185">Reference proteome</keyword>
<sequence length="384" mass="42609">MDGTDGLFYIDGEDRLTTMVVTPYEAEDVLQALLSRHPDLLAGGQMDPHNPRRWLLVGREHGVPDRGGASSDRWSLDHLCVDQDAVPTLIEVKRSTDTRIRREVVGQMLDYAANGVLFWPVDRLREEFTTTQRAAGVDPVDAVRELTGDDGHDVESFFDVVFENLQAGRVRLVFVADLIPDELQRIVEFLNTQMSPAQVFAVEVKQYAARGFQGRTIVPRLIGRTASTMTKTGSQALSAQQYREQAAPATTQVADRLTAWAAERGLTVHDTAQARQFRRPDGSGLSEVYFSYGTLDVDLVTARERMGPDEVAEVRNRLQRLTTKTLTRKRPSVPCQDVLHAWPTALAVLEELLGGHGDTSIDGQDSDHVIGIAALDTSRESMTR</sequence>
<proteinExistence type="predicted"/>
<evidence type="ECO:0000313" key="1">
    <source>
        <dbReference type="EMBL" id="SOC51135.1"/>
    </source>
</evidence>
<evidence type="ECO:0000313" key="2">
    <source>
        <dbReference type="Proteomes" id="UP000219688"/>
    </source>
</evidence>
<protein>
    <submittedName>
        <fullName evidence="1">Uncharacterized protein</fullName>
    </submittedName>
</protein>
<accession>A0A285VAJ2</accession>
<organism evidence="1 2">
    <name type="scientific">Ornithinimicrobium cerasi</name>
    <dbReference type="NCBI Taxonomy" id="2248773"/>
    <lineage>
        <taxon>Bacteria</taxon>
        <taxon>Bacillati</taxon>
        <taxon>Actinomycetota</taxon>
        <taxon>Actinomycetes</taxon>
        <taxon>Micrococcales</taxon>
        <taxon>Ornithinimicrobiaceae</taxon>
        <taxon>Ornithinimicrobium</taxon>
    </lineage>
</organism>
<dbReference type="AlphaFoldDB" id="A0A285VAJ2"/>
<dbReference type="Gene3D" id="3.40.1350.10">
    <property type="match status" value="1"/>
</dbReference>
<dbReference type="GO" id="GO:0003676">
    <property type="term" value="F:nucleic acid binding"/>
    <property type="evidence" value="ECO:0007669"/>
    <property type="project" value="InterPro"/>
</dbReference>
<dbReference type="EMBL" id="OBQK01000001">
    <property type="protein sequence ID" value="SOC51135.1"/>
    <property type="molecule type" value="Genomic_DNA"/>
</dbReference>
<dbReference type="InterPro" id="IPR011856">
    <property type="entry name" value="tRNA_endonuc-like_dom_sf"/>
</dbReference>
<gene>
    <name evidence="1" type="ORF">SAMN05421879_10142</name>
</gene>
<dbReference type="RefSeq" id="WP_097186293.1">
    <property type="nucleotide sequence ID" value="NZ_OBQK01000001.1"/>
</dbReference>
<dbReference type="Proteomes" id="UP000219688">
    <property type="component" value="Unassembled WGS sequence"/>
</dbReference>